<keyword evidence="1" id="KW-0378">Hydrolase</keyword>
<gene>
    <name evidence="1" type="ORF">NCTC10529_00603</name>
</gene>
<evidence type="ECO:0000313" key="1">
    <source>
        <dbReference type="EMBL" id="SQH24423.1"/>
    </source>
</evidence>
<name>A0AAX2J267_KINKI</name>
<sequence>MQDITSMLMTEIEKFPIISFDVFDTLITRNVFTPRDIFFYIAIQAARKHGITLYPQRFMPIRQAAELSARKDSGLDDISIDAIYERLGQMLQLSKAELQKIKEEEIAAELKFTVPREEMFNIYQYALSKGKKVYFVSDMYLPTNVIAQLLTKCGYTVDSNLLVSGDYAATKGNGALFEVLKEKVRNETGQAQRILHIGDNFHADVKSARENGLNAIYIENVHKLVAKHPPIKDSFHPYLENISFDLGVSLMTSLITHKFYDAVTPKAYLNPESLFNGSAYNLGYSALGPLLLATCDWLISSAKQDKVDRLLFLARDGFIIKQAWDIVTENRTDVPKSNYILASRRAFNIPLLASDKSWNFVFSSNFHSTLRVFIEHRLGLEITKEIEYKLKDFNLNEKVQLNAEGLIVINRIIETIRTEILANASEEKRLLLDYLADFKNEKLGLVDLGHTGTIPYCYRELTQSDVVAYNILSVKSSQDIYQIPYGLNVRGYLLDSLPFIVEKYNLHSHVPLLETLFSSDQQQFVKFREENGQVTPIFMEEDSSMLDAKKRMVTDVQQGALDFVREYCAARDTDYDIFKLNPVVSSMILNKHFKNPADIDRFIWDEVYFENNFSGWKDKAIFSSSGKYISLWNEALNYKSQSNEQQVQAVVNNEQFSTPLERLVYVLAGEKKANKWKKSPKQFLADSPNILLKAASKLAKR</sequence>
<dbReference type="GeneID" id="93261914"/>
<dbReference type="RefSeq" id="WP_003788871.1">
    <property type="nucleotide sequence ID" value="NZ_CP091518.1"/>
</dbReference>
<dbReference type="Gene3D" id="3.40.50.1000">
    <property type="entry name" value="HAD superfamily/HAD-like"/>
    <property type="match status" value="1"/>
</dbReference>
<dbReference type="Proteomes" id="UP000248598">
    <property type="component" value="Chromosome 1"/>
</dbReference>
<dbReference type="GO" id="GO:0016787">
    <property type="term" value="F:hydrolase activity"/>
    <property type="evidence" value="ECO:0007669"/>
    <property type="project" value="UniProtKB-KW"/>
</dbReference>
<dbReference type="Gene3D" id="1.10.150.400">
    <property type="match status" value="1"/>
</dbReference>
<dbReference type="EMBL" id="LS483426">
    <property type="protein sequence ID" value="SQH24423.1"/>
    <property type="molecule type" value="Genomic_DNA"/>
</dbReference>
<protein>
    <submittedName>
        <fullName evidence="1">Predicted hydrolase (HAD superfamily)</fullName>
    </submittedName>
</protein>
<dbReference type="InterPro" id="IPR036412">
    <property type="entry name" value="HAD-like_sf"/>
</dbReference>
<reference evidence="1 2" key="1">
    <citation type="submission" date="2018-06" db="EMBL/GenBank/DDBJ databases">
        <authorList>
            <consortium name="Pathogen Informatics"/>
            <person name="Doyle S."/>
        </authorList>
    </citation>
    <scope>NUCLEOTIDE SEQUENCE [LARGE SCALE GENOMIC DNA]</scope>
    <source>
        <strain evidence="1 2">NCTC10529</strain>
    </source>
</reference>
<organism evidence="1 2">
    <name type="scientific">Kingella kingae</name>
    <dbReference type="NCBI Taxonomy" id="504"/>
    <lineage>
        <taxon>Bacteria</taxon>
        <taxon>Pseudomonadati</taxon>
        <taxon>Pseudomonadota</taxon>
        <taxon>Betaproteobacteria</taxon>
        <taxon>Neisseriales</taxon>
        <taxon>Neisseriaceae</taxon>
        <taxon>Kingella</taxon>
    </lineage>
</organism>
<dbReference type="SUPFAM" id="SSF56784">
    <property type="entry name" value="HAD-like"/>
    <property type="match status" value="1"/>
</dbReference>
<accession>A0AAX2J267</accession>
<evidence type="ECO:0000313" key="2">
    <source>
        <dbReference type="Proteomes" id="UP000248598"/>
    </source>
</evidence>
<proteinExistence type="predicted"/>
<dbReference type="InterPro" id="IPR023214">
    <property type="entry name" value="HAD_sf"/>
</dbReference>
<dbReference type="AlphaFoldDB" id="A0AAX2J267"/>